<reference evidence="1" key="1">
    <citation type="submission" date="2020-05" db="EMBL/GenBank/DDBJ databases">
        <authorList>
            <person name="Chiriac C."/>
            <person name="Salcher M."/>
            <person name="Ghai R."/>
            <person name="Kavagutti S V."/>
        </authorList>
    </citation>
    <scope>NUCLEOTIDE SEQUENCE</scope>
</reference>
<dbReference type="EMBL" id="CAFAAI010000063">
    <property type="protein sequence ID" value="CAB4791846.1"/>
    <property type="molecule type" value="Genomic_DNA"/>
</dbReference>
<proteinExistence type="predicted"/>
<sequence length="192" mass="20578">MAEVNVADFEAGTLAAQTARSEGRQTTTVGEARKRVHLVHELRQLRSSEELLNCGNDWADVDQGLGRNGLDVLSGHALTNNALHTAEADSHLVLDELAHAANAAVGEVVLVVEAVAGLLLDEVQHVAERCDHFATAEHILIVGWEVEQIAIEAEQLGKARHFVAQLAVELVPAHAAEVVATVLEERVTEEGT</sequence>
<protein>
    <submittedName>
        <fullName evidence="1">Unannotated protein</fullName>
    </submittedName>
</protein>
<evidence type="ECO:0000313" key="1">
    <source>
        <dbReference type="EMBL" id="CAB4791846.1"/>
    </source>
</evidence>
<dbReference type="AlphaFoldDB" id="A0A6J6X9B8"/>
<gene>
    <name evidence="1" type="ORF">UFOPK2992_00497</name>
</gene>
<name>A0A6J6X9B8_9ZZZZ</name>
<organism evidence="1">
    <name type="scientific">freshwater metagenome</name>
    <dbReference type="NCBI Taxonomy" id="449393"/>
    <lineage>
        <taxon>unclassified sequences</taxon>
        <taxon>metagenomes</taxon>
        <taxon>ecological metagenomes</taxon>
    </lineage>
</organism>
<accession>A0A6J6X9B8</accession>